<dbReference type="RefSeq" id="WP_349280194.1">
    <property type="nucleotide sequence ID" value="NZ_CBCSCU010000086.1"/>
</dbReference>
<evidence type="ECO:0000256" key="1">
    <source>
        <dbReference type="ARBA" id="ARBA00004651"/>
    </source>
</evidence>
<proteinExistence type="inferred from homology"/>
<gene>
    <name evidence="9" type="ORF">ABLV49_03390</name>
</gene>
<dbReference type="InterPro" id="IPR004254">
    <property type="entry name" value="AdipoR/HlyIII-related"/>
</dbReference>
<feature type="transmembrane region" description="Helical" evidence="8">
    <location>
        <begin position="45"/>
        <end position="70"/>
    </location>
</feature>
<evidence type="ECO:0000313" key="9">
    <source>
        <dbReference type="EMBL" id="XBP70867.1"/>
    </source>
</evidence>
<sequence>MRGMTKRPQSLGEEIANSVSHGVALLAAVGAVPFLMASARNRSAASFAGVMVFAATMVLLYLTSTVYHALPDGRAKRIFLKLDYGAIYLFIAGSYTPFALGALGGAWGWTLFGLVWLLAAMGMALKVFDRLTHPWFSTGLYVFMGWLVLVAAVPLVRQVPLTSLLWLVAGGLAYTSGVVFFVLDSRIRYSHAVWHGFVAAGTGCHTFAVLSYAA</sequence>
<dbReference type="EMBL" id="CP157675">
    <property type="protein sequence ID" value="XBP70867.1"/>
    <property type="molecule type" value="Genomic_DNA"/>
</dbReference>
<evidence type="ECO:0000256" key="5">
    <source>
        <dbReference type="ARBA" id="ARBA00022989"/>
    </source>
</evidence>
<reference evidence="9" key="1">
    <citation type="submission" date="2024-05" db="EMBL/GenBank/DDBJ databases">
        <authorList>
            <person name="Bunk B."/>
            <person name="Swiderski J."/>
            <person name="Sproer C."/>
            <person name="Thiel V."/>
        </authorList>
    </citation>
    <scope>NUCLEOTIDE SEQUENCE</scope>
    <source>
        <strain evidence="9">DSM 17735</strain>
    </source>
</reference>
<evidence type="ECO:0000256" key="4">
    <source>
        <dbReference type="ARBA" id="ARBA00022692"/>
    </source>
</evidence>
<feature type="transmembrane region" description="Helical" evidence="8">
    <location>
        <begin position="192"/>
        <end position="213"/>
    </location>
</feature>
<keyword evidence="7" id="KW-0862">Zinc</keyword>
<feature type="binding site" evidence="7">
    <location>
        <position position="191"/>
    </location>
    <ligand>
        <name>Zn(2+)</name>
        <dbReference type="ChEBI" id="CHEBI:29105"/>
    </ligand>
</feature>
<evidence type="ECO:0000256" key="6">
    <source>
        <dbReference type="ARBA" id="ARBA00023136"/>
    </source>
</evidence>
<feature type="transmembrane region" description="Helical" evidence="8">
    <location>
        <begin position="140"/>
        <end position="157"/>
    </location>
</feature>
<dbReference type="PANTHER" id="PTHR20855:SF3">
    <property type="entry name" value="LD03007P"/>
    <property type="match status" value="1"/>
</dbReference>
<dbReference type="PANTHER" id="PTHR20855">
    <property type="entry name" value="ADIPOR/PROGESTIN RECEPTOR-RELATED"/>
    <property type="match status" value="1"/>
</dbReference>
<protein>
    <submittedName>
        <fullName evidence="9">Hemolysin III family protein</fullName>
    </submittedName>
</protein>
<dbReference type="Pfam" id="PF03006">
    <property type="entry name" value="HlyIII"/>
    <property type="match status" value="1"/>
</dbReference>
<keyword evidence="5 8" id="KW-1133">Transmembrane helix</keyword>
<organism evidence="9">
    <name type="scientific">Polaromonas hydrogenivorans</name>
    <dbReference type="NCBI Taxonomy" id="335476"/>
    <lineage>
        <taxon>Bacteria</taxon>
        <taxon>Pseudomonadati</taxon>
        <taxon>Pseudomonadota</taxon>
        <taxon>Betaproteobacteria</taxon>
        <taxon>Burkholderiales</taxon>
        <taxon>Comamonadaceae</taxon>
        <taxon>Polaromonas</taxon>
    </lineage>
</organism>
<keyword evidence="7" id="KW-0479">Metal-binding</keyword>
<keyword evidence="4 8" id="KW-0812">Transmembrane</keyword>
<dbReference type="AlphaFoldDB" id="A0AAU7LTE8"/>
<evidence type="ECO:0000256" key="3">
    <source>
        <dbReference type="ARBA" id="ARBA00022475"/>
    </source>
</evidence>
<dbReference type="GO" id="GO:0005886">
    <property type="term" value="C:plasma membrane"/>
    <property type="evidence" value="ECO:0007669"/>
    <property type="project" value="UniProtKB-SubCell"/>
</dbReference>
<dbReference type="GO" id="GO:0140911">
    <property type="term" value="F:pore-forming activity"/>
    <property type="evidence" value="ECO:0007669"/>
    <property type="project" value="InterPro"/>
</dbReference>
<keyword evidence="3" id="KW-1003">Cell membrane</keyword>
<dbReference type="GO" id="GO:0046872">
    <property type="term" value="F:metal ion binding"/>
    <property type="evidence" value="ECO:0007669"/>
    <property type="project" value="UniProtKB-KW"/>
</dbReference>
<evidence type="ECO:0000256" key="2">
    <source>
        <dbReference type="ARBA" id="ARBA00008488"/>
    </source>
</evidence>
<feature type="transmembrane region" description="Helical" evidence="8">
    <location>
        <begin position="163"/>
        <end position="183"/>
    </location>
</feature>
<feature type="binding site" evidence="7">
    <location>
        <position position="68"/>
    </location>
    <ligand>
        <name>Zn(2+)</name>
        <dbReference type="ChEBI" id="CHEBI:29105"/>
    </ligand>
</feature>
<accession>A0AAU7LTE8</accession>
<comment type="subcellular location">
    <subcellularLocation>
        <location evidence="1">Cell membrane</location>
        <topology evidence="1">Multi-pass membrane protein</topology>
    </subcellularLocation>
</comment>
<evidence type="ECO:0000256" key="7">
    <source>
        <dbReference type="PIRSR" id="PIRSR604254-1"/>
    </source>
</evidence>
<feature type="transmembrane region" description="Helical" evidence="8">
    <location>
        <begin position="82"/>
        <end position="100"/>
    </location>
</feature>
<name>A0AAU7LTE8_9BURK</name>
<comment type="similarity">
    <text evidence="2">Belongs to the UPF0073 (Hly-III) family.</text>
</comment>
<dbReference type="NCBIfam" id="TIGR01065">
    <property type="entry name" value="hlyIII"/>
    <property type="match status" value="1"/>
</dbReference>
<dbReference type="InterPro" id="IPR005744">
    <property type="entry name" value="Hy-lIII"/>
</dbReference>
<feature type="transmembrane region" description="Helical" evidence="8">
    <location>
        <begin position="106"/>
        <end position="128"/>
    </location>
</feature>
<evidence type="ECO:0000256" key="8">
    <source>
        <dbReference type="SAM" id="Phobius"/>
    </source>
</evidence>
<feature type="transmembrane region" description="Helical" evidence="8">
    <location>
        <begin position="21"/>
        <end position="39"/>
    </location>
</feature>
<keyword evidence="6 8" id="KW-0472">Membrane</keyword>
<feature type="binding site" evidence="7">
    <location>
        <position position="195"/>
    </location>
    <ligand>
        <name>Zn(2+)</name>
        <dbReference type="ChEBI" id="CHEBI:29105"/>
    </ligand>
</feature>